<keyword evidence="10 14" id="KW-1133">Transmembrane helix</keyword>
<gene>
    <name evidence="15" type="ORF">MEDL_33992</name>
</gene>
<comment type="caution">
    <text evidence="15">The sequence shown here is derived from an EMBL/GenBank/DDBJ whole genome shotgun (WGS) entry which is preliminary data.</text>
</comment>
<evidence type="ECO:0000313" key="16">
    <source>
        <dbReference type="Proteomes" id="UP000683360"/>
    </source>
</evidence>
<evidence type="ECO:0000256" key="3">
    <source>
        <dbReference type="ARBA" id="ARBA00005189"/>
    </source>
</evidence>
<comment type="similarity">
    <text evidence="4 14">Belongs to the diacylglycerol acyltransferase family.</text>
</comment>
<keyword evidence="6 14" id="KW-0808">Transferase</keyword>
<feature type="transmembrane region" description="Helical" evidence="14">
    <location>
        <begin position="62"/>
        <end position="82"/>
    </location>
</feature>
<keyword evidence="9 14" id="KW-0256">Endoplasmic reticulum</keyword>
<keyword evidence="11" id="KW-0443">Lipid metabolism</keyword>
<dbReference type="GO" id="GO:0004144">
    <property type="term" value="F:diacylglycerol O-acyltransferase activity"/>
    <property type="evidence" value="ECO:0007669"/>
    <property type="project" value="TreeGrafter"/>
</dbReference>
<keyword evidence="12 14" id="KW-0472">Membrane</keyword>
<organism evidence="15 16">
    <name type="scientific">Mytilus edulis</name>
    <name type="common">Blue mussel</name>
    <dbReference type="NCBI Taxonomy" id="6550"/>
    <lineage>
        <taxon>Eukaryota</taxon>
        <taxon>Metazoa</taxon>
        <taxon>Spiralia</taxon>
        <taxon>Lophotrochozoa</taxon>
        <taxon>Mollusca</taxon>
        <taxon>Bivalvia</taxon>
        <taxon>Autobranchia</taxon>
        <taxon>Pteriomorphia</taxon>
        <taxon>Mytilida</taxon>
        <taxon>Mytiloidea</taxon>
        <taxon>Mytilidae</taxon>
        <taxon>Mytilinae</taxon>
        <taxon>Mytilus</taxon>
    </lineage>
</organism>
<dbReference type="Pfam" id="PF03982">
    <property type="entry name" value="DAGAT"/>
    <property type="match status" value="1"/>
</dbReference>
<evidence type="ECO:0000256" key="12">
    <source>
        <dbReference type="ARBA" id="ARBA00023136"/>
    </source>
</evidence>
<name>A0A8S3SR36_MYTED</name>
<keyword evidence="13" id="KW-0012">Acyltransferase</keyword>
<dbReference type="PANTHER" id="PTHR12317">
    <property type="entry name" value="DIACYLGLYCEROL O-ACYLTRANSFERASE"/>
    <property type="match status" value="1"/>
</dbReference>
<dbReference type="GO" id="GO:0006071">
    <property type="term" value="P:glycerol metabolic process"/>
    <property type="evidence" value="ECO:0007669"/>
    <property type="project" value="UniProtKB-KW"/>
</dbReference>
<evidence type="ECO:0000256" key="1">
    <source>
        <dbReference type="ARBA" id="ARBA00004477"/>
    </source>
</evidence>
<evidence type="ECO:0000256" key="11">
    <source>
        <dbReference type="ARBA" id="ARBA00023098"/>
    </source>
</evidence>
<reference evidence="15" key="1">
    <citation type="submission" date="2021-03" db="EMBL/GenBank/DDBJ databases">
        <authorList>
            <person name="Bekaert M."/>
        </authorList>
    </citation>
    <scope>NUCLEOTIDE SEQUENCE</scope>
</reference>
<evidence type="ECO:0000256" key="13">
    <source>
        <dbReference type="ARBA" id="ARBA00023315"/>
    </source>
</evidence>
<dbReference type="SUPFAM" id="SSF69593">
    <property type="entry name" value="Glycerol-3-phosphate (1)-acyltransferase"/>
    <property type="match status" value="1"/>
</dbReference>
<evidence type="ECO:0000313" key="15">
    <source>
        <dbReference type="EMBL" id="CAG2220523.1"/>
    </source>
</evidence>
<evidence type="ECO:0000256" key="4">
    <source>
        <dbReference type="ARBA" id="ARBA00005420"/>
    </source>
</evidence>
<evidence type="ECO:0000256" key="14">
    <source>
        <dbReference type="RuleBase" id="RU367023"/>
    </source>
</evidence>
<keyword evidence="8" id="KW-0319">Glycerol metabolism</keyword>
<evidence type="ECO:0000256" key="2">
    <source>
        <dbReference type="ARBA" id="ARBA00004771"/>
    </source>
</evidence>
<dbReference type="EMBL" id="CAJPWZ010001663">
    <property type="protein sequence ID" value="CAG2220523.1"/>
    <property type="molecule type" value="Genomic_DNA"/>
</dbReference>
<evidence type="ECO:0000256" key="9">
    <source>
        <dbReference type="ARBA" id="ARBA00022824"/>
    </source>
</evidence>
<dbReference type="OrthoDB" id="264532at2759"/>
<dbReference type="Proteomes" id="UP000683360">
    <property type="component" value="Unassembled WGS sequence"/>
</dbReference>
<evidence type="ECO:0000256" key="6">
    <source>
        <dbReference type="ARBA" id="ARBA00022679"/>
    </source>
</evidence>
<dbReference type="GO" id="GO:0005789">
    <property type="term" value="C:endoplasmic reticulum membrane"/>
    <property type="evidence" value="ECO:0007669"/>
    <property type="project" value="UniProtKB-SubCell"/>
</dbReference>
<comment type="pathway">
    <text evidence="2">Glycerolipid metabolism; triacylglycerol biosynthesis.</text>
</comment>
<comment type="subcellular location">
    <subcellularLocation>
        <location evidence="1 14">Endoplasmic reticulum membrane</location>
        <topology evidence="1 14">Multi-pass membrane protein</topology>
    </subcellularLocation>
</comment>
<sequence length="378" mass="43395">MDLDLYPALSSLTCFRPYALCIVLQLIYKIRTNRSHIIMKILGIEFAPLDVPFERRLQTFAVFQWTFSFLFLGFGCLFLFLYVLIATNYYYIPLLYALYYYFDSQRSERGGRRINWIRRWKIWTHFANYFPLEIVKTTELDPNKNYIMGFHPHGVLSVSAFGNFTTEGTGWSKKFPGLTPYLMVLAGHFQFPLYRDYFMAGGGVAVTASSMTHILTKNKSGQALGLVVGGALEALEANPGQYNLKLKNKKGFIKIALKTGTSLVPVYSFGETDLYLQADNKEGSFLRGIQNFMTKKFGFSPPLFHGRGIFNYTFGLLPFRKPVHTVFGKPIDVPKTECPSQEQLDKLHKQYMDALTLLFEEHKEKYGVPADHHLNFID</sequence>
<evidence type="ECO:0000256" key="5">
    <source>
        <dbReference type="ARBA" id="ARBA00022516"/>
    </source>
</evidence>
<protein>
    <recommendedName>
        <fullName evidence="14">Acyltransferase</fullName>
        <ecNumber evidence="14">2.3.1.-</ecNumber>
    </recommendedName>
</protein>
<dbReference type="AlphaFoldDB" id="A0A8S3SR36"/>
<dbReference type="InterPro" id="IPR007130">
    <property type="entry name" value="DAGAT"/>
</dbReference>
<dbReference type="PANTHER" id="PTHR12317:SF0">
    <property type="entry name" value="ACYLTRANSFERASE"/>
    <property type="match status" value="1"/>
</dbReference>
<evidence type="ECO:0000256" key="8">
    <source>
        <dbReference type="ARBA" id="ARBA00022798"/>
    </source>
</evidence>
<keyword evidence="16" id="KW-1185">Reference proteome</keyword>
<comment type="pathway">
    <text evidence="3">Lipid metabolism.</text>
</comment>
<keyword evidence="7 14" id="KW-0812">Transmembrane</keyword>
<evidence type="ECO:0000256" key="10">
    <source>
        <dbReference type="ARBA" id="ARBA00022989"/>
    </source>
</evidence>
<dbReference type="EC" id="2.3.1.-" evidence="14"/>
<dbReference type="GO" id="GO:0019432">
    <property type="term" value="P:triglyceride biosynthetic process"/>
    <property type="evidence" value="ECO:0007669"/>
    <property type="project" value="TreeGrafter"/>
</dbReference>
<proteinExistence type="inferred from homology"/>
<dbReference type="CDD" id="cd07987">
    <property type="entry name" value="LPLAT_MGAT-like"/>
    <property type="match status" value="1"/>
</dbReference>
<feature type="transmembrane region" description="Helical" evidence="14">
    <location>
        <begin position="6"/>
        <end position="28"/>
    </location>
</feature>
<keyword evidence="5" id="KW-0444">Lipid biosynthesis</keyword>
<accession>A0A8S3SR36</accession>
<evidence type="ECO:0000256" key="7">
    <source>
        <dbReference type="ARBA" id="ARBA00022692"/>
    </source>
</evidence>